<dbReference type="SUPFAM" id="SSF48150">
    <property type="entry name" value="DNA-glycosylase"/>
    <property type="match status" value="1"/>
</dbReference>
<dbReference type="Pfam" id="PF02805">
    <property type="entry name" value="Ada_Zn_binding"/>
    <property type="match status" value="1"/>
</dbReference>
<dbReference type="InterPro" id="IPR004026">
    <property type="entry name" value="Ada_DNA_repair_Zn-bd"/>
</dbReference>
<dbReference type="Pfam" id="PF00730">
    <property type="entry name" value="HhH-GPD"/>
    <property type="match status" value="1"/>
</dbReference>
<dbReference type="PANTHER" id="PTHR43003">
    <property type="entry name" value="DNA-3-METHYLADENINE GLYCOSYLASE"/>
    <property type="match status" value="1"/>
</dbReference>
<evidence type="ECO:0000259" key="14">
    <source>
        <dbReference type="PROSITE" id="PS01124"/>
    </source>
</evidence>
<dbReference type="InterPro" id="IPR018060">
    <property type="entry name" value="HTH_AraC"/>
</dbReference>
<evidence type="ECO:0000313" key="15">
    <source>
        <dbReference type="EMBL" id="BDP40939.1"/>
    </source>
</evidence>
<keyword evidence="6" id="KW-0479">Metal-binding</keyword>
<dbReference type="Gene3D" id="1.10.340.30">
    <property type="entry name" value="Hypothetical protein, domain 2"/>
    <property type="match status" value="1"/>
</dbReference>
<comment type="cofactor">
    <cofactor evidence="2">
        <name>Zn(2+)</name>
        <dbReference type="ChEBI" id="CHEBI:29105"/>
    </cofactor>
</comment>
<keyword evidence="13" id="KW-0234">DNA repair</keyword>
<evidence type="ECO:0000256" key="4">
    <source>
        <dbReference type="ARBA" id="ARBA00022603"/>
    </source>
</evidence>
<dbReference type="SMART" id="SM00342">
    <property type="entry name" value="HTH_ARAC"/>
    <property type="match status" value="1"/>
</dbReference>
<proteinExistence type="predicted"/>
<keyword evidence="9" id="KW-0805">Transcription regulation</keyword>
<evidence type="ECO:0000256" key="8">
    <source>
        <dbReference type="ARBA" id="ARBA00022833"/>
    </source>
</evidence>
<evidence type="ECO:0000256" key="10">
    <source>
        <dbReference type="ARBA" id="ARBA00023125"/>
    </source>
</evidence>
<keyword evidence="12" id="KW-0804">Transcription</keyword>
<dbReference type="InterPro" id="IPR035451">
    <property type="entry name" value="Ada-like_dom_sf"/>
</dbReference>
<dbReference type="Pfam" id="PF12833">
    <property type="entry name" value="HTH_18"/>
    <property type="match status" value="1"/>
</dbReference>
<evidence type="ECO:0000256" key="2">
    <source>
        <dbReference type="ARBA" id="ARBA00001947"/>
    </source>
</evidence>
<keyword evidence="7" id="KW-0227">DNA damage</keyword>
<dbReference type="PROSITE" id="PS01124">
    <property type="entry name" value="HTH_ARAC_FAMILY_2"/>
    <property type="match status" value="1"/>
</dbReference>
<organism evidence="15 16">
    <name type="scientific">Deinococcus aetherius</name>
    <dbReference type="NCBI Taxonomy" id="200252"/>
    <lineage>
        <taxon>Bacteria</taxon>
        <taxon>Thermotogati</taxon>
        <taxon>Deinococcota</taxon>
        <taxon>Deinococci</taxon>
        <taxon>Deinococcales</taxon>
        <taxon>Deinococcaceae</taxon>
        <taxon>Deinococcus</taxon>
    </lineage>
</organism>
<keyword evidence="11" id="KW-0010">Activator</keyword>
<sequence>MLGMALTRETMLARMLASDPAYDGRFITGVVSTGIYCLPSCKARKPRPENVVFHATPDEARAAGLRPCLRCRPDDFYLGYHADEVLVEGLASALTLDPGSYRDLGALAAMAGVSLSKLHDLFRKHYHTTPADFLARSRIRAAKRALLTTERPITEIAFEVGFESLSTFGSNFRKYSAMTPQAFRRWRTGPVFELALPGDYPREVILRALARDPPGPTARVEGHVYTTALRLGEARVVVQVSLNGRTARCAVSAGAGLEVGQRLELHGRLLGLLGLHADPLRFEAQVGREADLRPLIEDRRGLRFPLLTDPFDALVWAILGQQVSFARACTLRFRLVERWGQPVAGGLYALPSPEALARLGAADLLPLGLTRARAETLIGAALAVADGRLPLAALEAQSVTRIERLLLAVRGIGPWTAHYVLMHGYGFPDCVPLGDSGLGESLKRFFALGTRPTHPEMARLMRRFAPYRSLATLRLWHHLTQPSPAGSQENL</sequence>
<dbReference type="EC" id="3.2.2.21" evidence="3"/>
<evidence type="ECO:0000256" key="11">
    <source>
        <dbReference type="ARBA" id="ARBA00023159"/>
    </source>
</evidence>
<dbReference type="CDD" id="cd00056">
    <property type="entry name" value="ENDO3c"/>
    <property type="match status" value="1"/>
</dbReference>
<evidence type="ECO:0000256" key="9">
    <source>
        <dbReference type="ARBA" id="ARBA00023015"/>
    </source>
</evidence>
<dbReference type="InterPro" id="IPR051912">
    <property type="entry name" value="Alkylbase_DNA_Glycosylase/TA"/>
</dbReference>
<evidence type="ECO:0000256" key="3">
    <source>
        <dbReference type="ARBA" id="ARBA00012000"/>
    </source>
</evidence>
<dbReference type="InterPro" id="IPR003265">
    <property type="entry name" value="HhH-GPD_domain"/>
</dbReference>
<dbReference type="SMART" id="SM00478">
    <property type="entry name" value="ENDO3c"/>
    <property type="match status" value="1"/>
</dbReference>
<accession>A0ABN6RDH6</accession>
<dbReference type="SUPFAM" id="SSF57884">
    <property type="entry name" value="Ada DNA repair protein, N-terminal domain (N-Ada 10)"/>
    <property type="match status" value="1"/>
</dbReference>
<evidence type="ECO:0000256" key="12">
    <source>
        <dbReference type="ARBA" id="ARBA00023163"/>
    </source>
</evidence>
<evidence type="ECO:0000313" key="16">
    <source>
        <dbReference type="Proteomes" id="UP001064971"/>
    </source>
</evidence>
<keyword evidence="16" id="KW-1185">Reference proteome</keyword>
<keyword evidence="8" id="KW-0862">Zinc</keyword>
<dbReference type="Gene3D" id="1.10.1670.40">
    <property type="match status" value="1"/>
</dbReference>
<dbReference type="Proteomes" id="UP001064971">
    <property type="component" value="Chromosome"/>
</dbReference>
<keyword evidence="4" id="KW-0489">Methyltransferase</keyword>
<keyword evidence="5" id="KW-0808">Transferase</keyword>
<dbReference type="Gene3D" id="3.40.10.10">
    <property type="entry name" value="DNA Methylphosphotriester Repair Domain"/>
    <property type="match status" value="1"/>
</dbReference>
<dbReference type="SMART" id="SM01009">
    <property type="entry name" value="AlkA_N"/>
    <property type="match status" value="1"/>
</dbReference>
<gene>
    <name evidence="15" type="ORF">DAETH_09080</name>
</gene>
<reference evidence="15" key="1">
    <citation type="submission" date="2022-07" db="EMBL/GenBank/DDBJ databases">
        <title>Complete Genome Sequence of the Radioresistant Bacterium Deinococcus aetherius ST0316, Isolated from the Air Dust collected in Lower Stratosphere above Japan.</title>
        <authorList>
            <person name="Satoh K."/>
            <person name="Hagiwara K."/>
            <person name="Katsumata K."/>
            <person name="Kubo A."/>
            <person name="Yokobori S."/>
            <person name="Yamagishi A."/>
            <person name="Oono Y."/>
            <person name="Narumi I."/>
        </authorList>
    </citation>
    <scope>NUCLEOTIDE SEQUENCE</scope>
    <source>
        <strain evidence="15">ST0316</strain>
    </source>
</reference>
<dbReference type="InterPro" id="IPR020449">
    <property type="entry name" value="Tscrpt_reg_AraC-type_HTH"/>
</dbReference>
<comment type="catalytic activity">
    <reaction evidence="1">
        <text>Hydrolysis of alkylated DNA, releasing 3-methyladenine, 3-methylguanine, 7-methylguanine and 7-methyladenine.</text>
        <dbReference type="EC" id="3.2.2.21"/>
    </reaction>
</comment>
<dbReference type="PROSITE" id="PS00041">
    <property type="entry name" value="HTH_ARAC_FAMILY_1"/>
    <property type="match status" value="1"/>
</dbReference>
<evidence type="ECO:0000256" key="5">
    <source>
        <dbReference type="ARBA" id="ARBA00022679"/>
    </source>
</evidence>
<dbReference type="SUPFAM" id="SSF46689">
    <property type="entry name" value="Homeodomain-like"/>
    <property type="match status" value="1"/>
</dbReference>
<keyword evidence="10" id="KW-0238">DNA-binding</keyword>
<dbReference type="Gene3D" id="1.10.10.60">
    <property type="entry name" value="Homeodomain-like"/>
    <property type="match status" value="2"/>
</dbReference>
<protein>
    <recommendedName>
        <fullName evidence="3">DNA-3-methyladenine glycosylase II</fullName>
        <ecNumber evidence="3">3.2.2.21</ecNumber>
    </recommendedName>
</protein>
<dbReference type="InterPro" id="IPR010316">
    <property type="entry name" value="AlkA_N"/>
</dbReference>
<dbReference type="PANTHER" id="PTHR43003:SF5">
    <property type="entry name" value="DNA-3-METHYLADENINE GLYCOSYLASE"/>
    <property type="match status" value="1"/>
</dbReference>
<evidence type="ECO:0000256" key="13">
    <source>
        <dbReference type="ARBA" id="ARBA00023204"/>
    </source>
</evidence>
<dbReference type="InterPro" id="IPR018062">
    <property type="entry name" value="HTH_AraC-typ_CS"/>
</dbReference>
<name>A0ABN6RDH6_9DEIO</name>
<evidence type="ECO:0000256" key="7">
    <source>
        <dbReference type="ARBA" id="ARBA00022763"/>
    </source>
</evidence>
<dbReference type="EMBL" id="AP026560">
    <property type="protein sequence ID" value="BDP40939.1"/>
    <property type="molecule type" value="Genomic_DNA"/>
</dbReference>
<dbReference type="PRINTS" id="PR00032">
    <property type="entry name" value="HTHARAC"/>
</dbReference>
<feature type="domain" description="HTH araC/xylS-type" evidence="14">
    <location>
        <begin position="88"/>
        <end position="186"/>
    </location>
</feature>
<dbReference type="InterPro" id="IPR011257">
    <property type="entry name" value="DNA_glycosylase"/>
</dbReference>
<evidence type="ECO:0000256" key="1">
    <source>
        <dbReference type="ARBA" id="ARBA00000086"/>
    </source>
</evidence>
<evidence type="ECO:0000256" key="6">
    <source>
        <dbReference type="ARBA" id="ARBA00022723"/>
    </source>
</evidence>
<dbReference type="InterPro" id="IPR009057">
    <property type="entry name" value="Homeodomain-like_sf"/>
</dbReference>